<evidence type="ECO:0000313" key="4">
    <source>
        <dbReference type="EMBL" id="WLV24176.1"/>
    </source>
</evidence>
<dbReference type="InterPro" id="IPR013486">
    <property type="entry name" value="SpoIID/LytB"/>
</dbReference>
<reference evidence="4" key="1">
    <citation type="submission" date="2023-06" db="EMBL/GenBank/DDBJ databases">
        <title>A Treasure from Seagulls: Isolation and Description of Aciduricobacillus qingdaonensis gen. nov., sp. nov., a Rare Obligately Uric Acid-utilizing Member in the Family Bacillaceae.</title>
        <authorList>
            <person name="Liu W."/>
            <person name="Wang B."/>
        </authorList>
    </citation>
    <scope>NUCLEOTIDE SEQUENCE</scope>
    <source>
        <strain evidence="4">44XB</strain>
    </source>
</reference>
<dbReference type="Pfam" id="PF08486">
    <property type="entry name" value="SpoIID"/>
    <property type="match status" value="1"/>
</dbReference>
<dbReference type="NCBIfam" id="TIGR02870">
    <property type="entry name" value="spore_II_D"/>
    <property type="match status" value="1"/>
</dbReference>
<feature type="domain" description="Sporulation stage II protein D amidase enhancer LytB N-terminal" evidence="3">
    <location>
        <begin position="115"/>
        <end position="214"/>
    </location>
</feature>
<gene>
    <name evidence="4" type="primary">spoIID</name>
    <name evidence="4" type="ORF">QR721_11100</name>
</gene>
<keyword evidence="5" id="KW-1185">Reference proteome</keyword>
<keyword evidence="2" id="KW-0812">Transmembrane</keyword>
<dbReference type="Proteomes" id="UP001180087">
    <property type="component" value="Chromosome"/>
</dbReference>
<dbReference type="InterPro" id="IPR013693">
    <property type="entry name" value="SpoIID/LytB_N"/>
</dbReference>
<evidence type="ECO:0000256" key="1">
    <source>
        <dbReference type="SAM" id="Coils"/>
    </source>
</evidence>
<dbReference type="InterPro" id="IPR014225">
    <property type="entry name" value="Spore_II_D_firmicutes"/>
</dbReference>
<evidence type="ECO:0000256" key="2">
    <source>
        <dbReference type="SAM" id="Phobius"/>
    </source>
</evidence>
<keyword evidence="1" id="KW-0175">Coiled coil</keyword>
<protein>
    <submittedName>
        <fullName evidence="4">Stage II sporulation protein D</fullName>
    </submittedName>
</protein>
<feature type="transmembrane region" description="Helical" evidence="2">
    <location>
        <begin position="53"/>
        <end position="75"/>
    </location>
</feature>
<dbReference type="PANTHER" id="PTHR30032">
    <property type="entry name" value="N-ACETYLMURAMOYL-L-ALANINE AMIDASE-RELATED"/>
    <property type="match status" value="1"/>
</dbReference>
<proteinExistence type="predicted"/>
<dbReference type="EMBL" id="CP129113">
    <property type="protein sequence ID" value="WLV24176.1"/>
    <property type="molecule type" value="Genomic_DNA"/>
</dbReference>
<keyword evidence="2" id="KW-0472">Membrane</keyword>
<accession>A0ABY9KTT1</accession>
<dbReference type="InterPro" id="IPR051922">
    <property type="entry name" value="Bact_Sporulation_Assoc"/>
</dbReference>
<feature type="coiled-coil region" evidence="1">
    <location>
        <begin position="5"/>
        <end position="32"/>
    </location>
</feature>
<name>A0ABY9KTT1_9BACI</name>
<dbReference type="PANTHER" id="PTHR30032:SF4">
    <property type="entry name" value="AMIDASE ENHANCER"/>
    <property type="match status" value="1"/>
</dbReference>
<dbReference type="RefSeq" id="WP_348026934.1">
    <property type="nucleotide sequence ID" value="NZ_CP129113.1"/>
</dbReference>
<keyword evidence="2" id="KW-1133">Transmembrane helix</keyword>
<evidence type="ECO:0000259" key="3">
    <source>
        <dbReference type="Pfam" id="PF08486"/>
    </source>
</evidence>
<organism evidence="4 5">
    <name type="scientific">Aciduricibacillus chroicocephali</name>
    <dbReference type="NCBI Taxonomy" id="3054939"/>
    <lineage>
        <taxon>Bacteria</taxon>
        <taxon>Bacillati</taxon>
        <taxon>Bacillota</taxon>
        <taxon>Bacilli</taxon>
        <taxon>Bacillales</taxon>
        <taxon>Bacillaceae</taxon>
        <taxon>Aciduricibacillus</taxon>
    </lineage>
</organism>
<evidence type="ECO:0000313" key="5">
    <source>
        <dbReference type="Proteomes" id="UP001180087"/>
    </source>
</evidence>
<dbReference type="NCBIfam" id="TIGR02669">
    <property type="entry name" value="SpoIID_LytB"/>
    <property type="match status" value="1"/>
</dbReference>
<sequence>MKHSSQHYKQRLKEAKRKAQLKNEALQKMRNRNSPKLGATGTARKKKLRNSGLIAAGMLLVILLIPTLVVVPFSFGDASVGNLEAGLKKQQKETGKSEVKEPESAFSVAVMRTASEQVENVPLETYVTRVVASEMPADFEMEALKAQSLAARTYIVNHLLSNSNKGGAQVTDTVQHQVYKNDTELRKVWGSEYDNKMKKLKKAVASTAGQILTYHKEPITPSFFSTSNGYTENSEDYWGQKLPYLRSVKSPWDQKSPKFQDQQVFTRTQVGNALGIDLSGGTAAAFEVTRTESGRVAEVKLGSSKFSGKKIRELLGLPSSDFKIEQKNDHFIFKTKGYGHGVGMSQYGANGMAKEGKDYKQIVKHYYQGIEIRPVEEAATKLVSR</sequence>